<dbReference type="EMBL" id="HBUF01250068">
    <property type="protein sequence ID" value="CAG6679777.1"/>
    <property type="molecule type" value="Transcribed_RNA"/>
</dbReference>
<organism evidence="1">
    <name type="scientific">Cacopsylla melanoneura</name>
    <dbReference type="NCBI Taxonomy" id="428564"/>
    <lineage>
        <taxon>Eukaryota</taxon>
        <taxon>Metazoa</taxon>
        <taxon>Ecdysozoa</taxon>
        <taxon>Arthropoda</taxon>
        <taxon>Hexapoda</taxon>
        <taxon>Insecta</taxon>
        <taxon>Pterygota</taxon>
        <taxon>Neoptera</taxon>
        <taxon>Paraneoptera</taxon>
        <taxon>Hemiptera</taxon>
        <taxon>Sternorrhyncha</taxon>
        <taxon>Psylloidea</taxon>
        <taxon>Psyllidae</taxon>
        <taxon>Psyllinae</taxon>
        <taxon>Cacopsylla</taxon>
    </lineage>
</organism>
<dbReference type="AlphaFoldDB" id="A0A8D8T5E5"/>
<proteinExistence type="predicted"/>
<sequence length="112" mass="12527">MQLWCIINSMVTGKWSVSAGATAAIVLPVTDSNWTFCRPNMPLPPAPSTQSHCHSQSSYYCSFHTILDHSVVISAFSVVILNFDPFFFFASENNFRYGSIVITFGVDFFFVL</sequence>
<name>A0A8D8T5E5_9HEMI</name>
<protein>
    <submittedName>
        <fullName evidence="1">Uncharacterized protein</fullName>
    </submittedName>
</protein>
<reference evidence="1" key="1">
    <citation type="submission" date="2021-05" db="EMBL/GenBank/DDBJ databases">
        <authorList>
            <person name="Alioto T."/>
            <person name="Alioto T."/>
            <person name="Gomez Garrido J."/>
        </authorList>
    </citation>
    <scope>NUCLEOTIDE SEQUENCE</scope>
</reference>
<dbReference type="EMBL" id="HBUF01250069">
    <property type="protein sequence ID" value="CAG6679781.1"/>
    <property type="molecule type" value="Transcribed_RNA"/>
</dbReference>
<dbReference type="EMBL" id="HBUF01250070">
    <property type="protein sequence ID" value="CAG6679785.1"/>
    <property type="molecule type" value="Transcribed_RNA"/>
</dbReference>
<accession>A0A8D8T5E5</accession>
<evidence type="ECO:0000313" key="1">
    <source>
        <dbReference type="EMBL" id="CAG6679777.1"/>
    </source>
</evidence>